<keyword evidence="1" id="KW-0732">Signal</keyword>
<evidence type="ECO:0000313" key="3">
    <source>
        <dbReference type="Proteomes" id="UP000018896"/>
    </source>
</evidence>
<feature type="chain" id="PRO_5004847695" evidence="1">
    <location>
        <begin position="26"/>
        <end position="159"/>
    </location>
</feature>
<evidence type="ECO:0000313" key="2">
    <source>
        <dbReference type="EMBL" id="GAE36825.1"/>
    </source>
</evidence>
<dbReference type="RefSeq" id="WP_035667028.1">
    <property type="nucleotide sequence ID" value="NZ_BAUV01000044.1"/>
</dbReference>
<organism evidence="2 3">
    <name type="scientific">Halalkalibacter akibai (strain ATCC 43226 / DSM 21942 / CIP 109018 / JCM 9157 / 1139)</name>
    <name type="common">Bacillus akibai</name>
    <dbReference type="NCBI Taxonomy" id="1236973"/>
    <lineage>
        <taxon>Bacteria</taxon>
        <taxon>Bacillati</taxon>
        <taxon>Bacillota</taxon>
        <taxon>Bacilli</taxon>
        <taxon>Bacillales</taxon>
        <taxon>Bacillaceae</taxon>
        <taxon>Halalkalibacter</taxon>
    </lineage>
</organism>
<dbReference type="OrthoDB" id="2719927at2"/>
<keyword evidence="3" id="KW-1185">Reference proteome</keyword>
<dbReference type="EMBL" id="BAUV01000044">
    <property type="protein sequence ID" value="GAE36825.1"/>
    <property type="molecule type" value="Genomic_DNA"/>
</dbReference>
<protein>
    <submittedName>
        <fullName evidence="2">Uncharacterized protein</fullName>
    </submittedName>
</protein>
<dbReference type="Proteomes" id="UP000018896">
    <property type="component" value="Unassembled WGS sequence"/>
</dbReference>
<proteinExistence type="predicted"/>
<gene>
    <name evidence="2" type="ORF">JCM9157_4045</name>
</gene>
<comment type="caution">
    <text evidence="2">The sequence shown here is derived from an EMBL/GenBank/DDBJ whole genome shotgun (WGS) entry which is preliminary data.</text>
</comment>
<sequence>MKRLLFLLFLCFALLSLVGFDSNKANLKVTDIEVTVIKSDHSLRYDFKIKNLGKSTVGGNEDYPGHHNLGLNIAVRPESSLAEHMEMEQDTKYKKMVPRGGGGTGFIKPGEEGQFHSEYQIKIKEMKDTDFKNIKSKALDATLIIMDGVKVIAEIPLNQ</sequence>
<dbReference type="eggNOG" id="ENOG5031WY6">
    <property type="taxonomic scope" value="Bacteria"/>
</dbReference>
<feature type="signal peptide" evidence="1">
    <location>
        <begin position="1"/>
        <end position="25"/>
    </location>
</feature>
<evidence type="ECO:0000256" key="1">
    <source>
        <dbReference type="SAM" id="SignalP"/>
    </source>
</evidence>
<reference evidence="2 3" key="1">
    <citation type="journal article" date="2014" name="Genome Announc.">
        <title>Draft Genome Sequences of Three Alkaliphilic Bacillus Strains, Bacillus wakoensis JCM 9140T, Bacillus akibai JCM 9157T, and Bacillus hemicellulosilyticus JCM 9152T.</title>
        <authorList>
            <person name="Yuki M."/>
            <person name="Oshima K."/>
            <person name="Suda W."/>
            <person name="Oshida Y."/>
            <person name="Kitamura K."/>
            <person name="Iida T."/>
            <person name="Hattori M."/>
            <person name="Ohkuma M."/>
        </authorList>
    </citation>
    <scope>NUCLEOTIDE SEQUENCE [LARGE SCALE GENOMIC DNA]</scope>
    <source>
        <strain evidence="2 3">JCM 9157</strain>
    </source>
</reference>
<name>W4QXG7_HALA3</name>
<accession>W4QXG7</accession>
<dbReference type="AlphaFoldDB" id="W4QXG7"/>